<dbReference type="STRING" id="529505.SAMN05421761_11282"/>
<dbReference type="RefSeq" id="WP_076502268.1">
    <property type="nucleotide sequence ID" value="NZ_FTOP01000012.1"/>
</dbReference>
<proteinExistence type="predicted"/>
<dbReference type="EMBL" id="FTOP01000012">
    <property type="protein sequence ID" value="SIT03250.1"/>
    <property type="molecule type" value="Genomic_DNA"/>
</dbReference>
<dbReference type="InterPro" id="IPR015915">
    <property type="entry name" value="Kelch-typ_b-propeller"/>
</dbReference>
<dbReference type="Proteomes" id="UP000186026">
    <property type="component" value="Unassembled WGS sequence"/>
</dbReference>
<dbReference type="Gene3D" id="2.120.10.80">
    <property type="entry name" value="Kelch-type beta propeller"/>
    <property type="match status" value="1"/>
</dbReference>
<dbReference type="PROSITE" id="PS51257">
    <property type="entry name" value="PROKAR_LIPOPROTEIN"/>
    <property type="match status" value="1"/>
</dbReference>
<dbReference type="SUPFAM" id="SSF117281">
    <property type="entry name" value="Kelch motif"/>
    <property type="match status" value="1"/>
</dbReference>
<name>A0A1N7NY52_9BACT</name>
<dbReference type="OrthoDB" id="818416at2"/>
<sequence length="672" mass="77267">MKKFFNILLLIVFLSSCEEEKLPELVNPRFSVAYIQEIDENGVTFAANIYDIGKKEILEYGFFYSPKSFDPVNSGEKISSTGQPEGFFELTANYSMVAGREYHVVAFIRTESGLIVSNPQSFISQGSTGFIFEKIELPDHVYYFDTIKIFGKNLTQKIDQIRLRINNSESTIVSLNQEFFEAIVPNTAYEFGGNATFNLTVSEKQLTLILPFSLTEPEFELHADFEQKLSEPLVIKGKYLRNITSPFTDFIQGTNEEFNINATTTDSTITFEPRAIFNSNTPSFKIKIRGKEYVINNSVKLAPKIFEPNQIIQVWPRNKVKIKGSNFNTYGSQFNKLSLDNEAVKFHIYEVTENEMVIDFYSDNFFIDQDLKFTVFSHGELSKNTVQVGISDPRSIYMDLNMDLARKFRSIGNKVYYIDNGQINEIDLNTKSQSIKADIPYEYFPLENPEIFLEHMGSLYFSDSYNSEEGNINNFYKYDPVTNVVTSLPLIQSDPFLQKWVFAYGDYIYLGGGEYIQGPSDFTINYHTYKFNIHSLSWQRIPPSNYPANFGLYTFTHNNEIYGMQGSNPQSNNTSLYKFNLSTNQWVKLKTFETYAIINQSSPNTTIGDKTFISSNDNLYSLDMNSLSLEKVILQGFSYLDSFRQGTVIDNYYYYPLKVNGKMKLVKFNPLK</sequence>
<evidence type="ECO:0000313" key="1">
    <source>
        <dbReference type="EMBL" id="SIT03250.1"/>
    </source>
</evidence>
<evidence type="ECO:0000313" key="2">
    <source>
        <dbReference type="Proteomes" id="UP000186026"/>
    </source>
</evidence>
<keyword evidence="2" id="KW-1185">Reference proteome</keyword>
<reference evidence="2" key="1">
    <citation type="submission" date="2017-01" db="EMBL/GenBank/DDBJ databases">
        <authorList>
            <person name="Varghese N."/>
            <person name="Submissions S."/>
        </authorList>
    </citation>
    <scope>NUCLEOTIDE SEQUENCE [LARGE SCALE GENOMIC DNA]</scope>
    <source>
        <strain evidence="2">DSM 46698</strain>
    </source>
</reference>
<dbReference type="AlphaFoldDB" id="A0A1N7NY52"/>
<organism evidence="1 2">
    <name type="scientific">Belliella pelovolcani</name>
    <dbReference type="NCBI Taxonomy" id="529505"/>
    <lineage>
        <taxon>Bacteria</taxon>
        <taxon>Pseudomonadati</taxon>
        <taxon>Bacteroidota</taxon>
        <taxon>Cytophagia</taxon>
        <taxon>Cytophagales</taxon>
        <taxon>Cyclobacteriaceae</taxon>
        <taxon>Belliella</taxon>
    </lineage>
</organism>
<gene>
    <name evidence="1" type="ORF">SAMN05421761_11282</name>
</gene>
<protein>
    <recommendedName>
        <fullName evidence="3">IPT/TIG domain-containing protein</fullName>
    </recommendedName>
</protein>
<evidence type="ECO:0008006" key="3">
    <source>
        <dbReference type="Google" id="ProtNLM"/>
    </source>
</evidence>
<accession>A0A1N7NY52</accession>